<keyword evidence="3" id="KW-1185">Reference proteome</keyword>
<organism evidence="2 3">
    <name type="scientific">Cohnella boryungensis</name>
    <dbReference type="NCBI Taxonomy" id="768479"/>
    <lineage>
        <taxon>Bacteria</taxon>
        <taxon>Bacillati</taxon>
        <taxon>Bacillota</taxon>
        <taxon>Bacilli</taxon>
        <taxon>Bacillales</taxon>
        <taxon>Paenibacillaceae</taxon>
        <taxon>Cohnella</taxon>
    </lineage>
</organism>
<comment type="caution">
    <text evidence="2">The sequence shown here is derived from an EMBL/GenBank/DDBJ whole genome shotgun (WGS) entry which is preliminary data.</text>
</comment>
<dbReference type="Proteomes" id="UP001595755">
    <property type="component" value="Unassembled WGS sequence"/>
</dbReference>
<gene>
    <name evidence="2" type="ORF">ACFO1S_16410</name>
</gene>
<reference evidence="3" key="1">
    <citation type="journal article" date="2019" name="Int. J. Syst. Evol. Microbiol.">
        <title>The Global Catalogue of Microorganisms (GCM) 10K type strain sequencing project: providing services to taxonomists for standard genome sequencing and annotation.</title>
        <authorList>
            <consortium name="The Broad Institute Genomics Platform"/>
            <consortium name="The Broad Institute Genome Sequencing Center for Infectious Disease"/>
            <person name="Wu L."/>
            <person name="Ma J."/>
        </authorList>
    </citation>
    <scope>NUCLEOTIDE SEQUENCE [LARGE SCALE GENOMIC DNA]</scope>
    <source>
        <strain evidence="3">CGMCC 4.1641</strain>
    </source>
</reference>
<protein>
    <submittedName>
        <fullName evidence="2">Uncharacterized protein</fullName>
    </submittedName>
</protein>
<name>A0ABV8SCJ0_9BACL</name>
<dbReference type="EMBL" id="JBHSED010000035">
    <property type="protein sequence ID" value="MFC4305016.1"/>
    <property type="molecule type" value="Genomic_DNA"/>
</dbReference>
<keyword evidence="1" id="KW-0175">Coiled coil</keyword>
<dbReference type="RefSeq" id="WP_204603531.1">
    <property type="nucleotide sequence ID" value="NZ_JBHSED010000035.1"/>
</dbReference>
<proteinExistence type="predicted"/>
<sequence length="121" mass="14019">MVSSPISIPATSAVRRKPGEVHSLLEALIAKREQEISDIEQMVERYERRIRREEQAYRAMSAIRRLFSGKKPDHHLALEYIHYVKKPMEKARALRQEILHYQSMLDGSAPASSVERFLSES</sequence>
<evidence type="ECO:0000313" key="3">
    <source>
        <dbReference type="Proteomes" id="UP001595755"/>
    </source>
</evidence>
<evidence type="ECO:0000313" key="2">
    <source>
        <dbReference type="EMBL" id="MFC4305016.1"/>
    </source>
</evidence>
<evidence type="ECO:0000256" key="1">
    <source>
        <dbReference type="SAM" id="Coils"/>
    </source>
</evidence>
<feature type="coiled-coil region" evidence="1">
    <location>
        <begin position="25"/>
        <end position="63"/>
    </location>
</feature>
<accession>A0ABV8SCJ0</accession>